<evidence type="ECO:0000259" key="3">
    <source>
        <dbReference type="PROSITE" id="PS51186"/>
    </source>
</evidence>
<dbReference type="Gene3D" id="3.40.630.30">
    <property type="match status" value="1"/>
</dbReference>
<dbReference type="GO" id="GO:0008080">
    <property type="term" value="F:N-acetyltransferase activity"/>
    <property type="evidence" value="ECO:0007669"/>
    <property type="project" value="UniProtKB-ARBA"/>
</dbReference>
<accession>A0A395XRS3</accession>
<dbReference type="AlphaFoldDB" id="A0A395XRS3"/>
<dbReference type="PANTHER" id="PTHR10908:SF0">
    <property type="entry name" value="SEROTONIN N-ACETYLTRANSFERASE"/>
    <property type="match status" value="1"/>
</dbReference>
<dbReference type="InterPro" id="IPR016181">
    <property type="entry name" value="Acyl_CoA_acyltransferase"/>
</dbReference>
<dbReference type="PANTHER" id="PTHR10908">
    <property type="entry name" value="SEROTONIN N-ACETYLTRANSFERASE"/>
    <property type="match status" value="1"/>
</dbReference>
<dbReference type="CDD" id="cd04301">
    <property type="entry name" value="NAT_SF"/>
    <property type="match status" value="1"/>
</dbReference>
<reference evidence="4 5" key="1">
    <citation type="submission" date="2018-08" db="EMBL/GenBank/DDBJ databases">
        <title>A genome reference for cultivated species of the human gut microbiota.</title>
        <authorList>
            <person name="Zou Y."/>
            <person name="Xue W."/>
            <person name="Luo G."/>
        </authorList>
    </citation>
    <scope>NUCLEOTIDE SEQUENCE [LARGE SCALE GENOMIC DNA]</scope>
    <source>
        <strain evidence="4 5">AF12-11</strain>
    </source>
</reference>
<dbReference type="InterPro" id="IPR000182">
    <property type="entry name" value="GNAT_dom"/>
</dbReference>
<dbReference type="EMBL" id="QSAJ01000004">
    <property type="protein sequence ID" value="RGW55234.1"/>
    <property type="molecule type" value="Genomic_DNA"/>
</dbReference>
<keyword evidence="1 4" id="KW-0808">Transferase</keyword>
<dbReference type="Pfam" id="PF00583">
    <property type="entry name" value="Acetyltransf_1"/>
    <property type="match status" value="1"/>
</dbReference>
<evidence type="ECO:0000256" key="2">
    <source>
        <dbReference type="ARBA" id="ARBA00023315"/>
    </source>
</evidence>
<evidence type="ECO:0000313" key="4">
    <source>
        <dbReference type="EMBL" id="RGW55234.1"/>
    </source>
</evidence>
<comment type="caution">
    <text evidence="4">The sequence shown here is derived from an EMBL/GenBank/DDBJ whole genome shotgun (WGS) entry which is preliminary data.</text>
</comment>
<feature type="domain" description="N-acetyltransferase" evidence="3">
    <location>
        <begin position="9"/>
        <end position="170"/>
    </location>
</feature>
<dbReference type="InterPro" id="IPR051635">
    <property type="entry name" value="SNAT-like"/>
</dbReference>
<gene>
    <name evidence="4" type="ORF">DWV67_02510</name>
</gene>
<evidence type="ECO:0000313" key="5">
    <source>
        <dbReference type="Proteomes" id="UP000266376"/>
    </source>
</evidence>
<keyword evidence="2" id="KW-0012">Acyltransferase</keyword>
<dbReference type="PROSITE" id="PS51186">
    <property type="entry name" value="GNAT"/>
    <property type="match status" value="1"/>
</dbReference>
<dbReference type="Proteomes" id="UP000266376">
    <property type="component" value="Unassembled WGS sequence"/>
</dbReference>
<name>A0A395XRS3_9FIRM</name>
<dbReference type="SUPFAM" id="SSF55729">
    <property type="entry name" value="Acyl-CoA N-acyltransferases (Nat)"/>
    <property type="match status" value="1"/>
</dbReference>
<organism evidence="4 5">
    <name type="scientific">Dorea formicigenerans</name>
    <dbReference type="NCBI Taxonomy" id="39486"/>
    <lineage>
        <taxon>Bacteria</taxon>
        <taxon>Bacillati</taxon>
        <taxon>Bacillota</taxon>
        <taxon>Clostridia</taxon>
        <taxon>Lachnospirales</taxon>
        <taxon>Lachnospiraceae</taxon>
        <taxon>Dorea</taxon>
    </lineage>
</organism>
<sequence>MAANVLDRFEFRSVRANEAEEVAEIEKICFPPHEACSKKDMFERVEHAPELFLVAVDKETGTIAGFLNGLATDEEAFRDEFFTDITVHNPEGKNIFLLGLDVRPEYRRQGLAREIMNQYVKREQAKGRKMLKLTCLEQKVEMYKKMGYKDEGISASVWGDEEWHEMSYAL</sequence>
<protein>
    <submittedName>
        <fullName evidence="4">GNAT family N-acetyltransferase</fullName>
    </submittedName>
</protein>
<proteinExistence type="predicted"/>
<evidence type="ECO:0000256" key="1">
    <source>
        <dbReference type="ARBA" id="ARBA00022679"/>
    </source>
</evidence>